<feature type="compositionally biased region" description="Pro residues" evidence="8">
    <location>
        <begin position="489"/>
        <end position="501"/>
    </location>
</feature>
<dbReference type="PANTHER" id="PTHR10333">
    <property type="entry name" value="INHIBITOR OF GROWTH PROTEIN"/>
    <property type="match status" value="1"/>
</dbReference>
<gene>
    <name evidence="10" type="ORF">Cvel_4064</name>
</gene>
<dbReference type="SUPFAM" id="SSF57903">
    <property type="entry name" value="FYVE/PHD zinc finger"/>
    <property type="match status" value="1"/>
</dbReference>
<dbReference type="InterPro" id="IPR001965">
    <property type="entry name" value="Znf_PHD"/>
</dbReference>
<keyword evidence="7" id="KW-0539">Nucleus</keyword>
<dbReference type="Gene3D" id="3.30.40.10">
    <property type="entry name" value="Zinc/RING finger domain, C3HC4 (zinc finger)"/>
    <property type="match status" value="1"/>
</dbReference>
<feature type="compositionally biased region" description="Basic and acidic residues" evidence="8">
    <location>
        <begin position="469"/>
        <end position="488"/>
    </location>
</feature>
<feature type="compositionally biased region" description="Pro residues" evidence="8">
    <location>
        <begin position="995"/>
        <end position="1005"/>
    </location>
</feature>
<feature type="region of interest" description="Disordered" evidence="8">
    <location>
        <begin position="645"/>
        <end position="682"/>
    </location>
</feature>
<evidence type="ECO:0000256" key="3">
    <source>
        <dbReference type="ARBA" id="ARBA00022723"/>
    </source>
</evidence>
<evidence type="ECO:0000256" key="4">
    <source>
        <dbReference type="ARBA" id="ARBA00022771"/>
    </source>
</evidence>
<feature type="region of interest" description="Disordered" evidence="8">
    <location>
        <begin position="449"/>
        <end position="549"/>
    </location>
</feature>
<dbReference type="InterPro" id="IPR028651">
    <property type="entry name" value="ING_fam"/>
</dbReference>
<evidence type="ECO:0000256" key="7">
    <source>
        <dbReference type="ARBA" id="ARBA00023242"/>
    </source>
</evidence>
<feature type="region of interest" description="Disordered" evidence="8">
    <location>
        <begin position="1"/>
        <end position="30"/>
    </location>
</feature>
<feature type="compositionally biased region" description="Polar residues" evidence="8">
    <location>
        <begin position="645"/>
        <end position="665"/>
    </location>
</feature>
<evidence type="ECO:0000256" key="8">
    <source>
        <dbReference type="SAM" id="MobiDB-lite"/>
    </source>
</evidence>
<dbReference type="GO" id="GO:0006355">
    <property type="term" value="P:regulation of DNA-templated transcription"/>
    <property type="evidence" value="ECO:0007669"/>
    <property type="project" value="TreeGrafter"/>
</dbReference>
<dbReference type="GO" id="GO:0008270">
    <property type="term" value="F:zinc ion binding"/>
    <property type="evidence" value="ECO:0007669"/>
    <property type="project" value="UniProtKB-KW"/>
</dbReference>
<evidence type="ECO:0000256" key="6">
    <source>
        <dbReference type="ARBA" id="ARBA00022853"/>
    </source>
</evidence>
<feature type="region of interest" description="Disordered" evidence="8">
    <location>
        <begin position="330"/>
        <end position="381"/>
    </location>
</feature>
<feature type="compositionally biased region" description="Basic and acidic residues" evidence="8">
    <location>
        <begin position="533"/>
        <end position="545"/>
    </location>
</feature>
<sequence>MQPPHRPAGVSGGGGGGQPHHPGMQQQIPQPFVVGSSSNAATLDPRGDLTMGFASAETLGVGVNPHQAQGNPVTQPPFAAGMPPFAQPPFAPGNSSSAPLPGAGVPPVPPPQPLYATSNRDLYRTSRTGTETSGGTWGGMGLGLAAQRPVRGNRLLLYDHVDRVPQRPPADNVGFWLPEDLTRRAAQQQQAMGGRGLKRTVAEELPQGGADSDNPPTFVEVSSSFRVVDVVRDFNVEAMFARIDKQNAKKKTGGYQEYADMRSATGAQNQVPAIHFLRKRAEGMHLNILSYLKELRKLDRDLKIRMDELIEQRIKAFGTAEAKQHYGFCEDAGSASPSPPPGRTPSGGFALAQRGHNLLSPPGSLPGRGMSLPSPTGSAASVGSGGGFMPLVAEYLHPEGYTGATAIYPIHAILGTDAKTARGSGVGEAGGLGGAPAHFAQSLSVAAPVSSSSSSLPPPPSPSVKGRQALRERTEQQQQGGEEKRRPPPLELPGTGPPGVPDPSEASLGSGGGHPPQLDVTRPSGETVPLSVERQHKKDLAEGFSRRRTQKWSTMSDVAKCQMCFQLELQCRALAESKMALAVALEDEILHLQDLVGSLERHYQHAAQVSAAGGTGPFLHHPLSTKHSSGFARNVGGIQLGGSQIQAQRSPTDGSASDAASGQVQQKKKKQRLTATVAGTAGEAPPFIHSQQIVLGTGGGGAGREREARGQQGTMVPFSGREAPGGRGGARPQAHAGAGGAERGWCICHKGEFGRMVKCSMDKECNHGVWFHAPCVALTDEQMDRIETDKNFVWTCDGCRGQPWPLPLSYAQGQGQAGHPQPQAQLMGAHPVHGRSPPRSPSNAARYTGGMAARGGAASDSRPLSPTKGAKVPGAASSSSFSMEAAVVAAQARQQRSPRPGSTYAGLPTQQQQAWGALPVRTDSQGSGGALPVHGGHSSTTGTGTTRGISSSDAQSSPMAVPSPAYGPSFAAAANLHGTIGNLLQRQKSPKKEPQPPPPSGPPFR</sequence>
<keyword evidence="4" id="KW-0863">Zinc-finger</keyword>
<feature type="compositionally biased region" description="Low complexity" evidence="8">
    <location>
        <begin position="811"/>
        <end position="825"/>
    </location>
</feature>
<keyword evidence="5" id="KW-0862">Zinc</keyword>
<feature type="region of interest" description="Disordered" evidence="8">
    <location>
        <begin position="695"/>
        <end position="717"/>
    </location>
</feature>
<dbReference type="VEuPathDB" id="CryptoDB:Cvel_4064"/>
<keyword evidence="6" id="KW-0156">Chromatin regulator</keyword>
<feature type="domain" description="Zinc finger PHD-type" evidence="9">
    <location>
        <begin position="745"/>
        <end position="800"/>
    </location>
</feature>
<dbReference type="AlphaFoldDB" id="A0A0G4G2F6"/>
<dbReference type="InterPro" id="IPR011011">
    <property type="entry name" value="Znf_FYVE_PHD"/>
</dbReference>
<protein>
    <recommendedName>
        <fullName evidence="9">Zinc finger PHD-type domain-containing protein</fullName>
    </recommendedName>
</protein>
<organism evidence="10">
    <name type="scientific">Chromera velia CCMP2878</name>
    <dbReference type="NCBI Taxonomy" id="1169474"/>
    <lineage>
        <taxon>Eukaryota</taxon>
        <taxon>Sar</taxon>
        <taxon>Alveolata</taxon>
        <taxon>Colpodellida</taxon>
        <taxon>Chromeraceae</taxon>
        <taxon>Chromera</taxon>
    </lineage>
</organism>
<dbReference type="SMART" id="SM00249">
    <property type="entry name" value="PHD"/>
    <property type="match status" value="1"/>
</dbReference>
<feature type="compositionally biased region" description="Low complexity" evidence="8">
    <location>
        <begin position="935"/>
        <end position="952"/>
    </location>
</feature>
<feature type="region of interest" description="Disordered" evidence="8">
    <location>
        <begin position="811"/>
        <end position="877"/>
    </location>
</feature>
<evidence type="ECO:0000256" key="2">
    <source>
        <dbReference type="ARBA" id="ARBA00010210"/>
    </source>
</evidence>
<feature type="compositionally biased region" description="Low complexity" evidence="8">
    <location>
        <begin position="19"/>
        <end position="30"/>
    </location>
</feature>
<accession>A0A0G4G2F6</accession>
<dbReference type="InterPro" id="IPR013083">
    <property type="entry name" value="Znf_RING/FYVE/PHD"/>
</dbReference>
<keyword evidence="3" id="KW-0479">Metal-binding</keyword>
<dbReference type="EMBL" id="CDMZ01000816">
    <property type="protein sequence ID" value="CEM22028.1"/>
    <property type="molecule type" value="Genomic_DNA"/>
</dbReference>
<reference evidence="10" key="1">
    <citation type="submission" date="2014-11" db="EMBL/GenBank/DDBJ databases">
        <authorList>
            <person name="Otto D Thomas"/>
            <person name="Naeem Raeece"/>
        </authorList>
    </citation>
    <scope>NUCLEOTIDE SEQUENCE</scope>
</reference>
<evidence type="ECO:0000256" key="1">
    <source>
        <dbReference type="ARBA" id="ARBA00004123"/>
    </source>
</evidence>
<evidence type="ECO:0000256" key="5">
    <source>
        <dbReference type="ARBA" id="ARBA00022833"/>
    </source>
</evidence>
<dbReference type="GO" id="GO:0006325">
    <property type="term" value="P:chromatin organization"/>
    <property type="evidence" value="ECO:0007669"/>
    <property type="project" value="UniProtKB-KW"/>
</dbReference>
<proteinExistence type="inferred from homology"/>
<feature type="region of interest" description="Disordered" evidence="8">
    <location>
        <begin position="890"/>
        <end position="1005"/>
    </location>
</feature>
<dbReference type="PANTHER" id="PTHR10333:SF42">
    <property type="entry name" value="INHIBITOR OF GROWTH PROTEIN 5"/>
    <property type="match status" value="1"/>
</dbReference>
<dbReference type="GO" id="GO:0005634">
    <property type="term" value="C:nucleus"/>
    <property type="evidence" value="ECO:0007669"/>
    <property type="project" value="UniProtKB-SubCell"/>
</dbReference>
<comment type="subcellular location">
    <subcellularLocation>
        <location evidence="1">Nucleus</location>
    </subcellularLocation>
</comment>
<evidence type="ECO:0000313" key="10">
    <source>
        <dbReference type="EMBL" id="CEM22028.1"/>
    </source>
</evidence>
<evidence type="ECO:0000259" key="9">
    <source>
        <dbReference type="SMART" id="SM00249"/>
    </source>
</evidence>
<name>A0A0G4G2F6_9ALVE</name>
<comment type="similarity">
    <text evidence="2">Belongs to the ING family.</text>
</comment>